<keyword evidence="3" id="KW-1185">Reference proteome</keyword>
<dbReference type="AlphaFoldDB" id="A0A0F0CLE4"/>
<dbReference type="Proteomes" id="UP000033428">
    <property type="component" value="Unassembled WGS sequence"/>
</dbReference>
<feature type="transmembrane region" description="Helical" evidence="1">
    <location>
        <begin position="7"/>
        <end position="25"/>
    </location>
</feature>
<reference evidence="2" key="1">
    <citation type="submission" date="2015-02" db="EMBL/GenBank/DDBJ databases">
        <title>Single-cell genomics of uncultivated deep-branching MTB reveals a conserved set of magnetosome genes.</title>
        <authorList>
            <person name="Kolinko S."/>
            <person name="Richter M."/>
            <person name="Glockner F.O."/>
            <person name="Brachmann A."/>
            <person name="Schuler D."/>
        </authorList>
    </citation>
    <scope>NUCLEOTIDE SEQUENCE [LARGE SCALE GENOMIC DNA]</scope>
    <source>
        <strain evidence="2">SKK-01</strain>
    </source>
</reference>
<keyword evidence="1" id="KW-1133">Transmembrane helix</keyword>
<dbReference type="PANTHER" id="PTHR36443:SF1">
    <property type="entry name" value="BSR5223 PROTEIN"/>
    <property type="match status" value="1"/>
</dbReference>
<feature type="transmembrane region" description="Helical" evidence="1">
    <location>
        <begin position="45"/>
        <end position="69"/>
    </location>
</feature>
<proteinExistence type="predicted"/>
<evidence type="ECO:0000256" key="1">
    <source>
        <dbReference type="SAM" id="Phobius"/>
    </source>
</evidence>
<keyword evidence="1" id="KW-0472">Membrane</keyword>
<name>A0A0F0CLE4_9BACT</name>
<dbReference type="Pfam" id="PF11146">
    <property type="entry name" value="DUF2905"/>
    <property type="match status" value="1"/>
</dbReference>
<evidence type="ECO:0000313" key="2">
    <source>
        <dbReference type="EMBL" id="KJJ84077.1"/>
    </source>
</evidence>
<organism evidence="2 3">
    <name type="scientific">Candidatus Omnitrophus magneticus</name>
    <dbReference type="NCBI Taxonomy" id="1609969"/>
    <lineage>
        <taxon>Bacteria</taxon>
        <taxon>Pseudomonadati</taxon>
        <taxon>Candidatus Omnitrophota</taxon>
        <taxon>Candidatus Omnitrophus</taxon>
    </lineage>
</organism>
<dbReference type="EMBL" id="JYNY01000409">
    <property type="protein sequence ID" value="KJJ84077.1"/>
    <property type="molecule type" value="Genomic_DNA"/>
</dbReference>
<keyword evidence="1" id="KW-0812">Transmembrane</keyword>
<accession>A0A0F0CLE4</accession>
<dbReference type="InterPro" id="IPR021320">
    <property type="entry name" value="DUF2905"/>
</dbReference>
<dbReference type="PANTHER" id="PTHR36443">
    <property type="entry name" value="BSR5223 PROTEIN"/>
    <property type="match status" value="1"/>
</dbReference>
<evidence type="ECO:0000313" key="3">
    <source>
        <dbReference type="Proteomes" id="UP000033428"/>
    </source>
</evidence>
<protein>
    <submittedName>
        <fullName evidence="2">Membrane protein</fullName>
    </submittedName>
</protein>
<comment type="caution">
    <text evidence="2">The sequence shown here is derived from an EMBL/GenBank/DDBJ whole genome shotgun (WGS) entry which is preliminary data.</text>
</comment>
<sequence length="71" mass="8115">MQILGKYFILIGIFFIGAGIFFLLGGKITWLGRLPGDIMIKKESFSFYFPFTSCLLVSVIITILLKIFFKK</sequence>
<gene>
    <name evidence="2" type="ORF">OMAG_002076</name>
</gene>